<keyword evidence="2" id="KW-1185">Reference proteome</keyword>
<protein>
    <submittedName>
        <fullName evidence="1">Uncharacterized protein</fullName>
    </submittedName>
</protein>
<dbReference type="OrthoDB" id="4061106at2759"/>
<dbReference type="GeneID" id="11531957"/>
<dbReference type="CDD" id="cd23704">
    <property type="entry name" value="mS44"/>
    <property type="match status" value="1"/>
</dbReference>
<dbReference type="GO" id="GO:0005763">
    <property type="term" value="C:mitochondrial small ribosomal subunit"/>
    <property type="evidence" value="ECO:0007669"/>
    <property type="project" value="EnsemblFungi"/>
</dbReference>
<dbReference type="AlphaFoldDB" id="G8C0N2"/>
<dbReference type="EMBL" id="HE612868">
    <property type="protein sequence ID" value="CCE65747.1"/>
    <property type="molecule type" value="Genomic_DNA"/>
</dbReference>
<dbReference type="OMA" id="YRPKNAN"/>
<organism evidence="1 2">
    <name type="scientific">Tetrapisispora phaffii (strain ATCC 24235 / CBS 4417 / NBRC 1672 / NRRL Y-8282 / UCD 70-5)</name>
    <name type="common">Yeast</name>
    <name type="synonym">Fabospora phaffii</name>
    <dbReference type="NCBI Taxonomy" id="1071381"/>
    <lineage>
        <taxon>Eukaryota</taxon>
        <taxon>Fungi</taxon>
        <taxon>Dikarya</taxon>
        <taxon>Ascomycota</taxon>
        <taxon>Saccharomycotina</taxon>
        <taxon>Saccharomycetes</taxon>
        <taxon>Saccharomycetales</taxon>
        <taxon>Saccharomycetaceae</taxon>
        <taxon>Tetrapisispora</taxon>
    </lineage>
</organism>
<dbReference type="KEGG" id="tpf:TPHA_0M01720"/>
<dbReference type="eggNOG" id="ENOG502RYVU">
    <property type="taxonomic scope" value="Eukaryota"/>
</dbReference>
<proteinExistence type="predicted"/>
<dbReference type="STRING" id="1071381.G8C0N2"/>
<reference evidence="1 2" key="1">
    <citation type="journal article" date="2011" name="Proc. Natl. Acad. Sci. U.S.A.">
        <title>Evolutionary erosion of yeast sex chromosomes by mating-type switching accidents.</title>
        <authorList>
            <person name="Gordon J.L."/>
            <person name="Armisen D."/>
            <person name="Proux-Wera E."/>
            <person name="Oheigeartaigh S.S."/>
            <person name="Byrne K.P."/>
            <person name="Wolfe K.H."/>
        </authorList>
    </citation>
    <scope>NUCLEOTIDE SEQUENCE [LARGE SCALE GENOMIC DNA]</scope>
    <source>
        <strain evidence="2">ATCC 24235 / CBS 4417 / NBRC 1672 / NRRL Y-8282 / UCD 70-5</strain>
    </source>
</reference>
<dbReference type="InterPro" id="IPR059185">
    <property type="entry name" value="MRP13_sacc"/>
</dbReference>
<evidence type="ECO:0000313" key="2">
    <source>
        <dbReference type="Proteomes" id="UP000005666"/>
    </source>
</evidence>
<name>G8C0N2_TETPH</name>
<evidence type="ECO:0000313" key="1">
    <source>
        <dbReference type="EMBL" id="CCE65747.1"/>
    </source>
</evidence>
<gene>
    <name evidence="1" type="primary">TPHA0M01720</name>
    <name evidence="1" type="ordered locus">TPHA_0M01720</name>
</gene>
<sequence>MSARLTFKRYVSDVAAKERLDQFLGYYATKHALRPLVYRPKNSNILLTMDLKDSKTGKPLKPHEPFRPIAKTVLHEYIGSLKVSADETNELAQWYKSWTSISTRKREVYKYFNGAHLQDILFKAFFQTGSYSHLLSSMYSNIPKFQKAGNVEAYDIDHFFNAILTCNLHRNKIKVYNDPTIALKKINVAFTNSKGTDTFGLAKPLIQQLAKQLNFSADELISKYKMAQEINLPQLEETNKPSKFYLEQRGTYIITRTLEEFATETVDPKIVAFNRSYRSLADSLGHNTDVYDSYMSTVNEVWKDTQAAENTKETETEENK</sequence>
<dbReference type="RefSeq" id="XP_003688181.1">
    <property type="nucleotide sequence ID" value="XM_003688133.1"/>
</dbReference>
<dbReference type="GO" id="GO:0003735">
    <property type="term" value="F:structural constituent of ribosome"/>
    <property type="evidence" value="ECO:0007669"/>
    <property type="project" value="EnsemblFungi"/>
</dbReference>
<dbReference type="HOGENOM" id="CLU_894829_0_0_1"/>
<accession>G8C0N2</accession>
<dbReference type="Proteomes" id="UP000005666">
    <property type="component" value="Chromosome 13"/>
</dbReference>